<keyword evidence="1 5" id="KW-0378">Hydrolase</keyword>
<accession>A0A7X0VYA8</accession>
<dbReference type="RefSeq" id="WP_185132831.1">
    <property type="nucleotide sequence ID" value="NZ_JACJVO010000045.1"/>
</dbReference>
<evidence type="ECO:0000313" key="8">
    <source>
        <dbReference type="Proteomes" id="UP000564644"/>
    </source>
</evidence>
<feature type="domain" description="Metallo-beta-lactamase" evidence="6">
    <location>
        <begin position="7"/>
        <end position="193"/>
    </location>
</feature>
<evidence type="ECO:0000313" key="7">
    <source>
        <dbReference type="EMBL" id="MBB6735174.1"/>
    </source>
</evidence>
<evidence type="ECO:0000259" key="6">
    <source>
        <dbReference type="SMART" id="SM00849"/>
    </source>
</evidence>
<evidence type="ECO:0000256" key="1">
    <source>
        <dbReference type="ARBA" id="ARBA00022801"/>
    </source>
</evidence>
<dbReference type="NCBIfam" id="NF001911">
    <property type="entry name" value="PRK00685.1"/>
    <property type="match status" value="1"/>
</dbReference>
<dbReference type="PANTHER" id="PTHR43546:SF3">
    <property type="entry name" value="UPF0173 METAL-DEPENDENT HYDROLASE MJ1163"/>
    <property type="match status" value="1"/>
</dbReference>
<dbReference type="InterPro" id="IPR036866">
    <property type="entry name" value="RibonucZ/Hydroxyglut_hydro"/>
</dbReference>
<dbReference type="PANTHER" id="PTHR43546">
    <property type="entry name" value="UPF0173 METAL-DEPENDENT HYDROLASE MJ1163-RELATED"/>
    <property type="match status" value="1"/>
</dbReference>
<comment type="similarity">
    <text evidence="5">Belongs to the UPF0173 family.</text>
</comment>
<dbReference type="Pfam" id="PF12706">
    <property type="entry name" value="Lactamase_B_2"/>
    <property type="match status" value="1"/>
</dbReference>
<reference evidence="7 8" key="1">
    <citation type="submission" date="2020-08" db="EMBL/GenBank/DDBJ databases">
        <title>Cohnella phylogeny.</title>
        <authorList>
            <person name="Dunlap C."/>
        </authorList>
    </citation>
    <scope>NUCLEOTIDE SEQUENCE [LARGE SCALE GENOMIC DNA]</scope>
    <source>
        <strain evidence="7 8">CBP 2801</strain>
    </source>
</reference>
<dbReference type="GO" id="GO:0016787">
    <property type="term" value="F:hydrolase activity"/>
    <property type="evidence" value="ECO:0007669"/>
    <property type="project" value="UniProtKB-UniRule"/>
</dbReference>
<evidence type="ECO:0000256" key="3">
    <source>
        <dbReference type="ARBA" id="ARBA00034301"/>
    </source>
</evidence>
<dbReference type="InterPro" id="IPR001279">
    <property type="entry name" value="Metallo-B-lactamas"/>
</dbReference>
<name>A0A7X0VYA8_9BACL</name>
<dbReference type="SMART" id="SM00849">
    <property type="entry name" value="Lactamase_B"/>
    <property type="match status" value="1"/>
</dbReference>
<dbReference type="HAMAP" id="MF_00457">
    <property type="entry name" value="UPF0173"/>
    <property type="match status" value="1"/>
</dbReference>
<keyword evidence="8" id="KW-1185">Reference proteome</keyword>
<dbReference type="Gene3D" id="3.60.15.10">
    <property type="entry name" value="Ribonuclease Z/Hydroxyacylglutathione hydrolase-like"/>
    <property type="match status" value="1"/>
</dbReference>
<dbReference type="InterPro" id="IPR050114">
    <property type="entry name" value="UPF0173_UPF0282_UlaG_hydrolase"/>
</dbReference>
<evidence type="ECO:0000256" key="2">
    <source>
        <dbReference type="ARBA" id="ARBA00034221"/>
    </source>
</evidence>
<comment type="catalytic activity">
    <reaction evidence="4">
        <text>3',5'-cyclic UMP + H2O = UMP + H(+)</text>
        <dbReference type="Rhea" id="RHEA:70575"/>
        <dbReference type="ChEBI" id="CHEBI:15377"/>
        <dbReference type="ChEBI" id="CHEBI:15378"/>
        <dbReference type="ChEBI" id="CHEBI:57865"/>
        <dbReference type="ChEBI" id="CHEBI:184387"/>
    </reaction>
    <physiologicalReaction direction="left-to-right" evidence="4">
        <dbReference type="Rhea" id="RHEA:70576"/>
    </physiologicalReaction>
</comment>
<sequence>MDIIFHGQSGVQIVVGDKSLIIDPFLSGNPLATVKPEDVRADYVLLTHAHGDHILDAEPISKANKAPVVSIVELATYMSWKGVDTIGMNLGGTVDLGFAKAKLVPAFHSSGIVDEKNQNILYAGMPAGFIIRAEGKTIFHAGDTCLYGDMKMLGELESFDLALLPIGDHFTMDPDDALIAAEWLRARQVVPIHYNTFPPIRQDADAFARRLEEKGIRGRVLAPGERMTL</sequence>
<comment type="function">
    <text evidence="3">Counteracts the endogenous Pycsar antiviral defense system. Phosphodiesterase that enables metal-dependent hydrolysis of host cyclic nucleotide Pycsar defense signals such as cCMP and cUMP.</text>
</comment>
<dbReference type="Proteomes" id="UP000564644">
    <property type="component" value="Unassembled WGS sequence"/>
</dbReference>
<evidence type="ECO:0000256" key="4">
    <source>
        <dbReference type="ARBA" id="ARBA00048505"/>
    </source>
</evidence>
<organism evidence="7 8">
    <name type="scientific">Cohnella zeiphila</name>
    <dbReference type="NCBI Taxonomy" id="2761120"/>
    <lineage>
        <taxon>Bacteria</taxon>
        <taxon>Bacillati</taxon>
        <taxon>Bacillota</taxon>
        <taxon>Bacilli</taxon>
        <taxon>Bacillales</taxon>
        <taxon>Paenibacillaceae</taxon>
        <taxon>Cohnella</taxon>
    </lineage>
</organism>
<proteinExistence type="inferred from homology"/>
<comment type="caution">
    <text evidence="7">The sequence shown here is derived from an EMBL/GenBank/DDBJ whole genome shotgun (WGS) entry which is preliminary data.</text>
</comment>
<protein>
    <recommendedName>
        <fullName evidence="5">UPF0173 metal-dependent hydrolase H7C18_30110</fullName>
    </recommendedName>
</protein>
<comment type="catalytic activity">
    <reaction evidence="2">
        <text>3',5'-cyclic CMP + H2O = CMP + H(+)</text>
        <dbReference type="Rhea" id="RHEA:72675"/>
        <dbReference type="ChEBI" id="CHEBI:15377"/>
        <dbReference type="ChEBI" id="CHEBI:15378"/>
        <dbReference type="ChEBI" id="CHEBI:58003"/>
        <dbReference type="ChEBI" id="CHEBI:60377"/>
    </reaction>
    <physiologicalReaction direction="left-to-right" evidence="2">
        <dbReference type="Rhea" id="RHEA:72676"/>
    </physiologicalReaction>
</comment>
<dbReference type="SUPFAM" id="SSF56281">
    <property type="entry name" value="Metallo-hydrolase/oxidoreductase"/>
    <property type="match status" value="1"/>
</dbReference>
<dbReference type="InterPro" id="IPR022877">
    <property type="entry name" value="UPF0173"/>
</dbReference>
<dbReference type="AlphaFoldDB" id="A0A7X0VYA8"/>
<dbReference type="EMBL" id="JACJVO010000045">
    <property type="protein sequence ID" value="MBB6735174.1"/>
    <property type="molecule type" value="Genomic_DNA"/>
</dbReference>
<evidence type="ECO:0000256" key="5">
    <source>
        <dbReference type="HAMAP-Rule" id="MF_00457"/>
    </source>
</evidence>
<gene>
    <name evidence="7" type="ORF">H7C18_30110</name>
</gene>